<accession>A0ABU7RMK6</accession>
<dbReference type="InterPro" id="IPR039422">
    <property type="entry name" value="MarR/SlyA-like"/>
</dbReference>
<organism evidence="3 4">
    <name type="scientific">Plantactinospora sonchi</name>
    <dbReference type="NCBI Taxonomy" id="1544735"/>
    <lineage>
        <taxon>Bacteria</taxon>
        <taxon>Bacillati</taxon>
        <taxon>Actinomycetota</taxon>
        <taxon>Actinomycetes</taxon>
        <taxon>Micromonosporales</taxon>
        <taxon>Micromonosporaceae</taxon>
        <taxon>Plantactinospora</taxon>
    </lineage>
</organism>
<dbReference type="InterPro" id="IPR036388">
    <property type="entry name" value="WH-like_DNA-bd_sf"/>
</dbReference>
<dbReference type="PROSITE" id="PS50995">
    <property type="entry name" value="HTH_MARR_2"/>
    <property type="match status" value="1"/>
</dbReference>
<evidence type="ECO:0000256" key="1">
    <source>
        <dbReference type="SAM" id="MobiDB-lite"/>
    </source>
</evidence>
<dbReference type="Proteomes" id="UP001332243">
    <property type="component" value="Unassembled WGS sequence"/>
</dbReference>
<dbReference type="Pfam" id="PF12802">
    <property type="entry name" value="MarR_2"/>
    <property type="match status" value="1"/>
</dbReference>
<dbReference type="InterPro" id="IPR036390">
    <property type="entry name" value="WH_DNA-bd_sf"/>
</dbReference>
<dbReference type="PANTHER" id="PTHR33164">
    <property type="entry name" value="TRANSCRIPTIONAL REGULATOR, MARR FAMILY"/>
    <property type="match status" value="1"/>
</dbReference>
<feature type="domain" description="HTH marR-type" evidence="2">
    <location>
        <begin position="12"/>
        <end position="148"/>
    </location>
</feature>
<gene>
    <name evidence="3" type="ORF">V1633_04470</name>
</gene>
<protein>
    <submittedName>
        <fullName evidence="3">MarR family winged helix-turn-helix transcriptional regulator</fullName>
    </submittedName>
</protein>
<name>A0ABU7RMK6_9ACTN</name>
<dbReference type="EMBL" id="JAZGQK010000003">
    <property type="protein sequence ID" value="MEE6257745.1"/>
    <property type="molecule type" value="Genomic_DNA"/>
</dbReference>
<evidence type="ECO:0000313" key="4">
    <source>
        <dbReference type="Proteomes" id="UP001332243"/>
    </source>
</evidence>
<proteinExistence type="predicted"/>
<dbReference type="RefSeq" id="WP_331212860.1">
    <property type="nucleotide sequence ID" value="NZ_JAZGQK010000003.1"/>
</dbReference>
<keyword evidence="4" id="KW-1185">Reference proteome</keyword>
<dbReference type="SUPFAM" id="SSF46785">
    <property type="entry name" value="Winged helix' DNA-binding domain"/>
    <property type="match status" value="1"/>
</dbReference>
<feature type="region of interest" description="Disordered" evidence="1">
    <location>
        <begin position="151"/>
        <end position="189"/>
    </location>
</feature>
<dbReference type="InterPro" id="IPR000835">
    <property type="entry name" value="HTH_MarR-typ"/>
</dbReference>
<dbReference type="PANTHER" id="PTHR33164:SF99">
    <property type="entry name" value="MARR FAMILY REGULATORY PROTEIN"/>
    <property type="match status" value="1"/>
</dbReference>
<comment type="caution">
    <text evidence="3">The sequence shown here is derived from an EMBL/GenBank/DDBJ whole genome shotgun (WGS) entry which is preliminary data.</text>
</comment>
<evidence type="ECO:0000313" key="3">
    <source>
        <dbReference type="EMBL" id="MEE6257745.1"/>
    </source>
</evidence>
<reference evidence="3 4" key="1">
    <citation type="submission" date="2024-01" db="EMBL/GenBank/DDBJ databases">
        <title>Genome insights into Plantactinospora sonchi sp. nov.</title>
        <authorList>
            <person name="Wang L."/>
        </authorList>
    </citation>
    <scope>NUCLEOTIDE SEQUENCE [LARGE SCALE GENOMIC DNA]</scope>
    <source>
        <strain evidence="3 4">NEAU-QY2</strain>
    </source>
</reference>
<dbReference type="SMART" id="SM00347">
    <property type="entry name" value="HTH_MARR"/>
    <property type="match status" value="1"/>
</dbReference>
<evidence type="ECO:0000259" key="2">
    <source>
        <dbReference type="PROSITE" id="PS50995"/>
    </source>
</evidence>
<dbReference type="Gene3D" id="1.10.10.10">
    <property type="entry name" value="Winged helix-like DNA-binding domain superfamily/Winged helix DNA-binding domain"/>
    <property type="match status" value="1"/>
</dbReference>
<sequence length="189" mass="20269">MTGSLPPLTPEEEAVVRALGRAILVVPRALDADLSREQRMSLNEYSALQHLSESPDRQMRMSELAAACDLSLSGMTRIVSRLEQPGYVVRVRCAEDARGWNAVLTDAGLARLEQAYPTQLASVRRHIVDHLDGLDLRQLAAALQNLATTGVCENHPEDGRVATAPPAEPGSGQRAEPPDDRAAGVTAGS</sequence>